<dbReference type="SUPFAM" id="SSF56112">
    <property type="entry name" value="Protein kinase-like (PK-like)"/>
    <property type="match status" value="1"/>
</dbReference>
<dbReference type="FunFam" id="3.30.200.20:FF:000315">
    <property type="entry name" value="Calcium-dependent protein kinase 3"/>
    <property type="match status" value="1"/>
</dbReference>
<dbReference type="SMART" id="SM00233">
    <property type="entry name" value="PH"/>
    <property type="match status" value="1"/>
</dbReference>
<dbReference type="InterPro" id="IPR002048">
    <property type="entry name" value="EF_hand_dom"/>
</dbReference>
<evidence type="ECO:0000313" key="19">
    <source>
        <dbReference type="EMBL" id="OMJ92100.1"/>
    </source>
</evidence>
<dbReference type="Pfam" id="PF00169">
    <property type="entry name" value="PH"/>
    <property type="match status" value="1"/>
</dbReference>
<comment type="cofactor">
    <cofactor evidence="1">
        <name>Mg(2+)</name>
        <dbReference type="ChEBI" id="CHEBI:18420"/>
    </cofactor>
</comment>
<comment type="catalytic activity">
    <reaction evidence="14">
        <text>L-seryl-[protein] + ATP = O-phospho-L-seryl-[protein] + ADP + H(+)</text>
        <dbReference type="Rhea" id="RHEA:17989"/>
        <dbReference type="Rhea" id="RHEA-COMP:9863"/>
        <dbReference type="Rhea" id="RHEA-COMP:11604"/>
        <dbReference type="ChEBI" id="CHEBI:15378"/>
        <dbReference type="ChEBI" id="CHEBI:29999"/>
        <dbReference type="ChEBI" id="CHEBI:30616"/>
        <dbReference type="ChEBI" id="CHEBI:83421"/>
        <dbReference type="ChEBI" id="CHEBI:456216"/>
        <dbReference type="EC" id="2.7.11.1"/>
    </reaction>
</comment>
<evidence type="ECO:0000256" key="11">
    <source>
        <dbReference type="ARBA" id="ARBA00022840"/>
    </source>
</evidence>
<comment type="caution">
    <text evidence="19">The sequence shown here is derived from an EMBL/GenBank/DDBJ whole genome shotgun (WGS) entry which is preliminary data.</text>
</comment>
<keyword evidence="20" id="KW-1185">Reference proteome</keyword>
<dbReference type="SUPFAM" id="SSF47473">
    <property type="entry name" value="EF-hand"/>
    <property type="match status" value="1"/>
</dbReference>
<dbReference type="Proteomes" id="UP000187209">
    <property type="component" value="Unassembled WGS sequence"/>
</dbReference>
<dbReference type="PANTHER" id="PTHR24347">
    <property type="entry name" value="SERINE/THREONINE-PROTEIN KINASE"/>
    <property type="match status" value="1"/>
</dbReference>
<dbReference type="PROSITE" id="PS50222">
    <property type="entry name" value="EF_HAND_2"/>
    <property type="match status" value="1"/>
</dbReference>
<dbReference type="Gene3D" id="1.10.238.10">
    <property type="entry name" value="EF-hand"/>
    <property type="match status" value="1"/>
</dbReference>
<dbReference type="FunFam" id="1.10.510.10:FF:000571">
    <property type="entry name" value="Maternal embryonic leucine zipper kinase"/>
    <property type="match status" value="1"/>
</dbReference>
<feature type="domain" description="Protein kinase" evidence="17">
    <location>
        <begin position="347"/>
        <end position="604"/>
    </location>
</feature>
<dbReference type="GO" id="GO:0005524">
    <property type="term" value="F:ATP binding"/>
    <property type="evidence" value="ECO:0007669"/>
    <property type="project" value="UniProtKB-UniRule"/>
</dbReference>
<keyword evidence="6" id="KW-0479">Metal-binding</keyword>
<keyword evidence="5" id="KW-0808">Transferase</keyword>
<evidence type="ECO:0000256" key="14">
    <source>
        <dbReference type="ARBA" id="ARBA00048679"/>
    </source>
</evidence>
<dbReference type="InterPro" id="IPR011009">
    <property type="entry name" value="Kinase-like_dom_sf"/>
</dbReference>
<evidence type="ECO:0000256" key="15">
    <source>
        <dbReference type="PROSITE-ProRule" id="PRU10141"/>
    </source>
</evidence>
<dbReference type="OrthoDB" id="40902at2759"/>
<evidence type="ECO:0000256" key="10">
    <source>
        <dbReference type="ARBA" id="ARBA00022837"/>
    </source>
</evidence>
<evidence type="ECO:0000256" key="2">
    <source>
        <dbReference type="ARBA" id="ARBA00011245"/>
    </source>
</evidence>
<evidence type="ECO:0000256" key="4">
    <source>
        <dbReference type="ARBA" id="ARBA00022527"/>
    </source>
</evidence>
<name>A0A1R2CT12_9CILI</name>
<dbReference type="AlphaFoldDB" id="A0A1R2CT12"/>
<keyword evidence="11 15" id="KW-0067">ATP-binding</keyword>
<proteinExistence type="inferred from homology"/>
<evidence type="ECO:0000256" key="1">
    <source>
        <dbReference type="ARBA" id="ARBA00001946"/>
    </source>
</evidence>
<evidence type="ECO:0000256" key="8">
    <source>
        <dbReference type="ARBA" id="ARBA00022741"/>
    </source>
</evidence>
<evidence type="ECO:0000256" key="12">
    <source>
        <dbReference type="ARBA" id="ARBA00024334"/>
    </source>
</evidence>
<sequence>MGICSAKLKPVSPIRKIILPSKTSSNIKTLLTKFTKEETIMLQLLFADLSRRYNKETINKDTFSSIFYLPGLLGERLFGYFDMKKTHQIDFECFLSGIANYCKGQSDRKARVIFELCDSKDDLVLDAKEMQIVVALLGLEVLDKSDMSSDVSDKPIKIKKRSKTAPKSLNMYHEELSVYEQVNSLIKTFGNGEALTFTQFQEFVKSVPSFVVVFDKCFNEQLWNNEFLEDTITSSPRKSLSHSQISGELYMKFGDKLISKYGILQDKVLLLYENINSKYPAEVVYMEGCYAEIIGDYYISNKFGISITHQCQNFGEILLWSDSRKERDDWLRFLEYASKVRKFKEFYTLGEKIGHGKFSDVYVCTEHATYKKWAVKVIAKSKLTALERDLLQGEISILKILDHPGVIKTKEIFDSKKHILIIMELVEGGELFDRIVKKKVFSEYSASKIVKQLLEATAYLHDLGIVHRDIKPENILLTDNSDIPFVKVADFGLSKLAGPNDIQNLACGTLGYVAPEVLSQTGYNHKVDVWSVGIIAYLLLRGRLPFDHKEKQILIDLTLRGSLSFEEPYWKSFTPFAIDFLTKIIKRNSDDRLSSREALKHNWIKNADILIPRAIDKKKMEEMNIEKGVSSTNFGQIQYREIALNIENPIGTIYEVQSMPELYGSDCSNGKIN</sequence>
<dbReference type="SMART" id="SM00220">
    <property type="entry name" value="S_TKc"/>
    <property type="match status" value="1"/>
</dbReference>
<dbReference type="PROSITE" id="PS50003">
    <property type="entry name" value="PH_DOMAIN"/>
    <property type="match status" value="1"/>
</dbReference>
<protein>
    <recommendedName>
        <fullName evidence="3">non-specific serine/threonine protein kinase</fullName>
        <ecNumber evidence="3">2.7.11.1</ecNumber>
    </recommendedName>
</protein>
<evidence type="ECO:0000259" key="18">
    <source>
        <dbReference type="PROSITE" id="PS50222"/>
    </source>
</evidence>
<evidence type="ECO:0000256" key="13">
    <source>
        <dbReference type="ARBA" id="ARBA00047899"/>
    </source>
</evidence>
<gene>
    <name evidence="19" type="ORF">SteCoe_5198</name>
</gene>
<evidence type="ECO:0000256" key="6">
    <source>
        <dbReference type="ARBA" id="ARBA00022723"/>
    </source>
</evidence>
<evidence type="ECO:0000256" key="7">
    <source>
        <dbReference type="ARBA" id="ARBA00022737"/>
    </source>
</evidence>
<dbReference type="InterPro" id="IPR011993">
    <property type="entry name" value="PH-like_dom_sf"/>
</dbReference>
<dbReference type="PROSITE" id="PS00107">
    <property type="entry name" value="PROTEIN_KINASE_ATP"/>
    <property type="match status" value="1"/>
</dbReference>
<keyword evidence="10" id="KW-0106">Calcium</keyword>
<keyword evidence="8 15" id="KW-0547">Nucleotide-binding</keyword>
<dbReference type="InterPro" id="IPR008271">
    <property type="entry name" value="Ser/Thr_kinase_AS"/>
</dbReference>
<evidence type="ECO:0000256" key="3">
    <source>
        <dbReference type="ARBA" id="ARBA00012513"/>
    </source>
</evidence>
<evidence type="ECO:0000259" key="16">
    <source>
        <dbReference type="PROSITE" id="PS50003"/>
    </source>
</evidence>
<dbReference type="Gene3D" id="3.30.200.20">
    <property type="entry name" value="Phosphorylase Kinase, domain 1"/>
    <property type="match status" value="1"/>
</dbReference>
<dbReference type="EMBL" id="MPUH01000068">
    <property type="protein sequence ID" value="OMJ92100.1"/>
    <property type="molecule type" value="Genomic_DNA"/>
</dbReference>
<comment type="subunit">
    <text evidence="2">Monomer.</text>
</comment>
<dbReference type="PROSITE" id="PS50011">
    <property type="entry name" value="PROTEIN_KINASE_DOM"/>
    <property type="match status" value="1"/>
</dbReference>
<feature type="binding site" evidence="15">
    <location>
        <position position="380"/>
    </location>
    <ligand>
        <name>ATP</name>
        <dbReference type="ChEBI" id="CHEBI:30616"/>
    </ligand>
</feature>
<evidence type="ECO:0000256" key="5">
    <source>
        <dbReference type="ARBA" id="ARBA00022679"/>
    </source>
</evidence>
<dbReference type="Gene3D" id="1.10.510.10">
    <property type="entry name" value="Transferase(Phosphotransferase) domain 1"/>
    <property type="match status" value="1"/>
</dbReference>
<organism evidence="19 20">
    <name type="scientific">Stentor coeruleus</name>
    <dbReference type="NCBI Taxonomy" id="5963"/>
    <lineage>
        <taxon>Eukaryota</taxon>
        <taxon>Sar</taxon>
        <taxon>Alveolata</taxon>
        <taxon>Ciliophora</taxon>
        <taxon>Postciliodesmatophora</taxon>
        <taxon>Heterotrichea</taxon>
        <taxon>Heterotrichida</taxon>
        <taxon>Stentoridae</taxon>
        <taxon>Stentor</taxon>
    </lineage>
</organism>
<dbReference type="InterPro" id="IPR000719">
    <property type="entry name" value="Prot_kinase_dom"/>
</dbReference>
<dbReference type="GO" id="GO:0004674">
    <property type="term" value="F:protein serine/threonine kinase activity"/>
    <property type="evidence" value="ECO:0007669"/>
    <property type="project" value="UniProtKB-KW"/>
</dbReference>
<feature type="domain" description="EF-hand" evidence="18">
    <location>
        <begin position="105"/>
        <end position="140"/>
    </location>
</feature>
<reference evidence="19 20" key="1">
    <citation type="submission" date="2016-11" db="EMBL/GenBank/DDBJ databases">
        <title>The macronuclear genome of Stentor coeruleus: a giant cell with tiny introns.</title>
        <authorList>
            <person name="Slabodnick M."/>
            <person name="Ruby J.G."/>
            <person name="Reiff S.B."/>
            <person name="Swart E.C."/>
            <person name="Gosai S."/>
            <person name="Prabakaran S."/>
            <person name="Witkowska E."/>
            <person name="Larue G.E."/>
            <person name="Fisher S."/>
            <person name="Freeman R.M."/>
            <person name="Gunawardena J."/>
            <person name="Chu W."/>
            <person name="Stover N.A."/>
            <person name="Gregory B.D."/>
            <person name="Nowacki M."/>
            <person name="Derisi J."/>
            <person name="Roy S.W."/>
            <person name="Marshall W.F."/>
            <person name="Sood P."/>
        </authorList>
    </citation>
    <scope>NUCLEOTIDE SEQUENCE [LARGE SCALE GENOMIC DNA]</scope>
    <source>
        <strain evidence="19">WM001</strain>
    </source>
</reference>
<keyword evidence="4" id="KW-0723">Serine/threonine-protein kinase</keyword>
<dbReference type="InterPro" id="IPR017441">
    <property type="entry name" value="Protein_kinase_ATP_BS"/>
</dbReference>
<dbReference type="SUPFAM" id="SSF50729">
    <property type="entry name" value="PH domain-like"/>
    <property type="match status" value="1"/>
</dbReference>
<dbReference type="Gene3D" id="2.30.29.30">
    <property type="entry name" value="Pleckstrin-homology domain (PH domain)/Phosphotyrosine-binding domain (PTB)"/>
    <property type="match status" value="1"/>
</dbReference>
<dbReference type="Pfam" id="PF00069">
    <property type="entry name" value="Pkinase"/>
    <property type="match status" value="1"/>
</dbReference>
<comment type="similarity">
    <text evidence="12">Belongs to the protein kinase superfamily. Ser/Thr protein kinase family. CDPK subfamily.</text>
</comment>
<dbReference type="GO" id="GO:0005509">
    <property type="term" value="F:calcium ion binding"/>
    <property type="evidence" value="ECO:0007669"/>
    <property type="project" value="InterPro"/>
</dbReference>
<evidence type="ECO:0000259" key="17">
    <source>
        <dbReference type="PROSITE" id="PS50011"/>
    </source>
</evidence>
<comment type="catalytic activity">
    <reaction evidence="13">
        <text>L-threonyl-[protein] + ATP = O-phospho-L-threonyl-[protein] + ADP + H(+)</text>
        <dbReference type="Rhea" id="RHEA:46608"/>
        <dbReference type="Rhea" id="RHEA-COMP:11060"/>
        <dbReference type="Rhea" id="RHEA-COMP:11605"/>
        <dbReference type="ChEBI" id="CHEBI:15378"/>
        <dbReference type="ChEBI" id="CHEBI:30013"/>
        <dbReference type="ChEBI" id="CHEBI:30616"/>
        <dbReference type="ChEBI" id="CHEBI:61977"/>
        <dbReference type="ChEBI" id="CHEBI:456216"/>
        <dbReference type="EC" id="2.7.11.1"/>
    </reaction>
</comment>
<evidence type="ECO:0000256" key="9">
    <source>
        <dbReference type="ARBA" id="ARBA00022777"/>
    </source>
</evidence>
<keyword evidence="7" id="KW-0677">Repeat</keyword>
<feature type="domain" description="PH" evidence="16">
    <location>
        <begin position="242"/>
        <end position="339"/>
    </location>
</feature>
<keyword evidence="9" id="KW-0418">Kinase</keyword>
<dbReference type="CDD" id="cd05117">
    <property type="entry name" value="STKc_CAMK"/>
    <property type="match status" value="1"/>
</dbReference>
<evidence type="ECO:0000313" key="20">
    <source>
        <dbReference type="Proteomes" id="UP000187209"/>
    </source>
</evidence>
<dbReference type="PROSITE" id="PS00108">
    <property type="entry name" value="PROTEIN_KINASE_ST"/>
    <property type="match status" value="1"/>
</dbReference>
<dbReference type="EC" id="2.7.11.1" evidence="3"/>
<dbReference type="InterPro" id="IPR011992">
    <property type="entry name" value="EF-hand-dom_pair"/>
</dbReference>
<dbReference type="InterPro" id="IPR001849">
    <property type="entry name" value="PH_domain"/>
</dbReference>
<accession>A0A1R2CT12</accession>